<evidence type="ECO:0000313" key="2">
    <source>
        <dbReference type="EMBL" id="OKP07693.1"/>
    </source>
</evidence>
<dbReference type="EMBL" id="MNBE01000579">
    <property type="protein sequence ID" value="OKP07693.1"/>
    <property type="molecule type" value="Genomic_DNA"/>
</dbReference>
<evidence type="ECO:0000256" key="1">
    <source>
        <dbReference type="SAM" id="SignalP"/>
    </source>
</evidence>
<proteinExistence type="predicted"/>
<gene>
    <name evidence="2" type="ORF">PENSUB_5808</name>
</gene>
<keyword evidence="1" id="KW-0732">Signal</keyword>
<dbReference type="Proteomes" id="UP000186955">
    <property type="component" value="Unassembled WGS sequence"/>
</dbReference>
<sequence length="62" mass="6907">MQLAALFCFSISAAYAVKHYGLTPTEDVRNMVNHRVQAFSGDVMNLTSLFMTDAHHDHGPKL</sequence>
<evidence type="ECO:0000313" key="3">
    <source>
        <dbReference type="Proteomes" id="UP000186955"/>
    </source>
</evidence>
<keyword evidence="3" id="KW-1185">Reference proteome</keyword>
<feature type="signal peptide" evidence="1">
    <location>
        <begin position="1"/>
        <end position="16"/>
    </location>
</feature>
<feature type="chain" id="PRO_5012366527" evidence="1">
    <location>
        <begin position="17"/>
        <end position="62"/>
    </location>
</feature>
<reference evidence="2 3" key="1">
    <citation type="submission" date="2016-10" db="EMBL/GenBank/DDBJ databases">
        <title>Genome sequence of the ascomycete fungus Penicillium subrubescens.</title>
        <authorList>
            <person name="De Vries R.P."/>
            <person name="Peng M."/>
            <person name="Dilokpimol A."/>
            <person name="Hilden K."/>
            <person name="Makela M.R."/>
            <person name="Grigoriev I."/>
            <person name="Riley R."/>
            <person name="Granchi Z."/>
        </authorList>
    </citation>
    <scope>NUCLEOTIDE SEQUENCE [LARGE SCALE GENOMIC DNA]</scope>
    <source>
        <strain evidence="2 3">CBS 132785</strain>
    </source>
</reference>
<organism evidence="2 3">
    <name type="scientific">Penicillium subrubescens</name>
    <dbReference type="NCBI Taxonomy" id="1316194"/>
    <lineage>
        <taxon>Eukaryota</taxon>
        <taxon>Fungi</taxon>
        <taxon>Dikarya</taxon>
        <taxon>Ascomycota</taxon>
        <taxon>Pezizomycotina</taxon>
        <taxon>Eurotiomycetes</taxon>
        <taxon>Eurotiomycetidae</taxon>
        <taxon>Eurotiales</taxon>
        <taxon>Aspergillaceae</taxon>
        <taxon>Penicillium</taxon>
    </lineage>
</organism>
<accession>A0A1Q5U5C8</accession>
<name>A0A1Q5U5C8_9EURO</name>
<dbReference type="AlphaFoldDB" id="A0A1Q5U5C8"/>
<comment type="caution">
    <text evidence="2">The sequence shown here is derived from an EMBL/GenBank/DDBJ whole genome shotgun (WGS) entry which is preliminary data.</text>
</comment>
<protein>
    <submittedName>
        <fullName evidence="2">Uncharacterized protein</fullName>
    </submittedName>
</protein>